<dbReference type="Proteomes" id="UP000254040">
    <property type="component" value="Unassembled WGS sequence"/>
</dbReference>
<dbReference type="EMBL" id="UGOG01000001">
    <property type="protein sequence ID" value="STX62502.1"/>
    <property type="molecule type" value="Genomic_DNA"/>
</dbReference>
<organism evidence="3 5">
    <name type="scientific">Legionella moravica</name>
    <dbReference type="NCBI Taxonomy" id="39962"/>
    <lineage>
        <taxon>Bacteria</taxon>
        <taxon>Pseudomonadati</taxon>
        <taxon>Pseudomonadota</taxon>
        <taxon>Gammaproteobacteria</taxon>
        <taxon>Legionellales</taxon>
        <taxon>Legionellaceae</taxon>
        <taxon>Legionella</taxon>
    </lineage>
</organism>
<evidence type="ECO:0000313" key="5">
    <source>
        <dbReference type="Proteomes" id="UP000254040"/>
    </source>
</evidence>
<gene>
    <name evidence="2" type="ORF">Lmor_2345</name>
    <name evidence="3" type="ORF">NCTC12239_01434</name>
</gene>
<evidence type="ECO:0000313" key="2">
    <source>
        <dbReference type="EMBL" id="KTD32407.1"/>
    </source>
</evidence>
<accession>A0A378JYE5</accession>
<proteinExistence type="predicted"/>
<dbReference type="RefSeq" id="WP_028382992.1">
    <property type="nucleotide sequence ID" value="NZ_CAAAJG010000003.1"/>
</dbReference>
<name>A0A378JYE5_9GAMM</name>
<reference evidence="3 5" key="2">
    <citation type="submission" date="2018-06" db="EMBL/GenBank/DDBJ databases">
        <authorList>
            <consortium name="Pathogen Informatics"/>
            <person name="Doyle S."/>
        </authorList>
    </citation>
    <scope>NUCLEOTIDE SEQUENCE [LARGE SCALE GENOMIC DNA]</scope>
    <source>
        <strain evidence="3 5">NCTC12239</strain>
    </source>
</reference>
<evidence type="ECO:0000256" key="1">
    <source>
        <dbReference type="SAM" id="MobiDB-lite"/>
    </source>
</evidence>
<evidence type="ECO:0000313" key="3">
    <source>
        <dbReference type="EMBL" id="STX62502.1"/>
    </source>
</evidence>
<dbReference type="Proteomes" id="UP000054985">
    <property type="component" value="Unassembled WGS sequence"/>
</dbReference>
<reference evidence="2 4" key="1">
    <citation type="submission" date="2015-11" db="EMBL/GenBank/DDBJ databases">
        <title>Genomic analysis of 38 Legionella species identifies large and diverse effector repertoires.</title>
        <authorList>
            <person name="Burstein D."/>
            <person name="Amaro F."/>
            <person name="Zusman T."/>
            <person name="Lifshitz Z."/>
            <person name="Cohen O."/>
            <person name="Gilbert J.A."/>
            <person name="Pupko T."/>
            <person name="Shuman H.A."/>
            <person name="Segal G."/>
        </authorList>
    </citation>
    <scope>NUCLEOTIDE SEQUENCE [LARGE SCALE GENOMIC DNA]</scope>
    <source>
        <strain evidence="2 4">ATCC 43877</strain>
    </source>
</reference>
<keyword evidence="4" id="KW-1185">Reference proteome</keyword>
<dbReference type="EMBL" id="LNYN01000029">
    <property type="protein sequence ID" value="KTD32407.1"/>
    <property type="molecule type" value="Genomic_DNA"/>
</dbReference>
<feature type="compositionally biased region" description="Acidic residues" evidence="1">
    <location>
        <begin position="266"/>
        <end position="275"/>
    </location>
</feature>
<dbReference type="OrthoDB" id="5654049at2"/>
<feature type="region of interest" description="Disordered" evidence="1">
    <location>
        <begin position="257"/>
        <end position="282"/>
    </location>
</feature>
<sequence length="282" mass="30908">MMKIKQDKIALPGGIESLMQVSDDNPIATISGDDVQTNEAMIRAYIKTCRQHLEALKAELYKVLDAGYSTAELYRTDPASTADFSVKPSAFLEKAYTVQAYDEKGAGIENRDQPHIKAGTDFSSYCEQNRDTLSNDLLLSNDASKIIGSINSAISQLNKVEASLTKAVKNQDEYEIAGGSIPVLKGCIETVLDQAAESKLVKIVPNQNFIQKLLSLLSDIVSKIGSFFLNLGKSEEEQNLAKFTFFKDKYQTASRIPSVGSTQDAELSDTEELDDVKENSPT</sequence>
<dbReference type="AlphaFoldDB" id="A0A378JYE5"/>
<protein>
    <submittedName>
        <fullName evidence="3">Uncharacterized protein</fullName>
    </submittedName>
</protein>
<evidence type="ECO:0000313" key="4">
    <source>
        <dbReference type="Proteomes" id="UP000054985"/>
    </source>
</evidence>